<keyword evidence="5" id="KW-0256">Endoplasmic reticulum</keyword>
<keyword evidence="6" id="KW-0067">ATP-binding</keyword>
<reference evidence="12" key="2">
    <citation type="journal article" date="2007" name="PLoS Biol.">
        <title>Survey sequencing and comparative analysis of the elephant shark (Callorhinchus milii) genome.</title>
        <authorList>
            <person name="Venkatesh B."/>
            <person name="Kirkness E.F."/>
            <person name="Loh Y.H."/>
            <person name="Halpern A.L."/>
            <person name="Lee A.P."/>
            <person name="Johnson J."/>
            <person name="Dandona N."/>
            <person name="Viswanathan L.D."/>
            <person name="Tay A."/>
            <person name="Venter J.C."/>
            <person name="Strausberg R.L."/>
            <person name="Brenner S."/>
        </authorList>
    </citation>
    <scope>NUCLEOTIDE SEQUENCE [LARGE SCALE GENOMIC DNA]</scope>
</reference>
<dbReference type="Ensembl" id="ENSCMIT00000040034.1">
    <property type="protein sequence ID" value="ENSCMIP00000039464.1"/>
    <property type="gene ID" value="ENSCMIG00000016542.1"/>
</dbReference>
<dbReference type="CDD" id="cd00009">
    <property type="entry name" value="AAA"/>
    <property type="match status" value="1"/>
</dbReference>
<sequence>MNSHWILLFCCWLAKVNGNMFQDQLGTFSEIFHFLTDQIWDSEFELADFIKKGANPLDAWSFSSLQDSTRNWYCSVHGCCESTDCRLINNITGLDHDLGTKLHGQHLAKEVVVKAVKGFLATPQPQKALALSFHGWSGTGKKFVARMIADNLYRDGLRSECVHLYIAPFHFPYADLVDKYKALLLQRILAAVQHCDRSLFIFDEAEKLHQGLIDAIKPYIDHYDNVDGVDFRKSMFIFLSNVGGHSISRMTLDFWRAGRNREEITMEDLEHRIQREATTSEGGFTQSVLVAENLIDFFIPFLPLEYKHVKLCARDALRSRGINYKVDILDEVARGMSYVPKSEKLFSAQGCKSVSQRVNFFLP</sequence>
<keyword evidence="12" id="KW-1185">Reference proteome</keyword>
<organism evidence="10">
    <name type="scientific">Callorhinchus milii</name>
    <name type="common">Ghost shark</name>
    <dbReference type="NCBI Taxonomy" id="7868"/>
    <lineage>
        <taxon>Eukaryota</taxon>
        <taxon>Metazoa</taxon>
        <taxon>Chordata</taxon>
        <taxon>Craniata</taxon>
        <taxon>Vertebrata</taxon>
        <taxon>Chondrichthyes</taxon>
        <taxon>Holocephali</taxon>
        <taxon>Chimaeriformes</taxon>
        <taxon>Callorhinchidae</taxon>
        <taxon>Callorhinchus</taxon>
    </lineage>
</organism>
<dbReference type="FunFam" id="3.40.50.300:FF:002276">
    <property type="entry name" value="Torsin, putative"/>
    <property type="match status" value="1"/>
</dbReference>
<comment type="similarity">
    <text evidence="2">Belongs to the ClpA/ClpB family. Torsin subfamily.</text>
</comment>
<proteinExistence type="evidence at transcript level"/>
<accession>V9KMN2</accession>
<keyword evidence="7" id="KW-0325">Glycoprotein</keyword>
<feature type="signal peptide" evidence="8">
    <location>
        <begin position="1"/>
        <end position="18"/>
    </location>
</feature>
<reference evidence="12" key="1">
    <citation type="journal article" date="2006" name="Science">
        <title>Ancient noncoding elements conserved in the human genome.</title>
        <authorList>
            <person name="Venkatesh B."/>
            <person name="Kirkness E.F."/>
            <person name="Loh Y.H."/>
            <person name="Halpern A.L."/>
            <person name="Lee A.P."/>
            <person name="Johnson J."/>
            <person name="Dandona N."/>
            <person name="Viswanathan L.D."/>
            <person name="Tay A."/>
            <person name="Venter J.C."/>
            <person name="Strausberg R.L."/>
            <person name="Brenner S."/>
        </authorList>
    </citation>
    <scope>NUCLEOTIDE SEQUENCE [LARGE SCALE GENOMIC DNA]</scope>
</reference>
<dbReference type="GO" id="GO:0005635">
    <property type="term" value="C:nuclear envelope"/>
    <property type="evidence" value="ECO:0007669"/>
    <property type="project" value="TreeGrafter"/>
</dbReference>
<evidence type="ECO:0000256" key="2">
    <source>
        <dbReference type="ARBA" id="ARBA00006235"/>
    </source>
</evidence>
<evidence type="ECO:0000256" key="6">
    <source>
        <dbReference type="ARBA" id="ARBA00022840"/>
    </source>
</evidence>
<protein>
    <submittedName>
        <fullName evidence="11">Torsin family 3, member A</fullName>
    </submittedName>
    <submittedName>
        <fullName evidence="10">Torsin-3A-like protein</fullName>
    </submittedName>
</protein>
<dbReference type="GeneID" id="103179967"/>
<dbReference type="GO" id="GO:0016887">
    <property type="term" value="F:ATP hydrolysis activity"/>
    <property type="evidence" value="ECO:0007669"/>
    <property type="project" value="InterPro"/>
</dbReference>
<feature type="chain" id="PRO_5044739543" evidence="8">
    <location>
        <begin position="19"/>
        <end position="363"/>
    </location>
</feature>
<keyword evidence="4" id="KW-0547">Nucleotide-binding</keyword>
<dbReference type="OMA" id="FYCNIWE"/>
<dbReference type="InterPro" id="IPR027417">
    <property type="entry name" value="P-loop_NTPase"/>
</dbReference>
<dbReference type="InterPro" id="IPR001270">
    <property type="entry name" value="ClpA/B"/>
</dbReference>
<evidence type="ECO:0000256" key="5">
    <source>
        <dbReference type="ARBA" id="ARBA00022824"/>
    </source>
</evidence>
<dbReference type="Proteomes" id="UP000314986">
    <property type="component" value="Unassembled WGS sequence"/>
</dbReference>
<evidence type="ECO:0000313" key="10">
    <source>
        <dbReference type="EMBL" id="AFO99432.1"/>
    </source>
</evidence>
<dbReference type="Pfam" id="PF06309">
    <property type="entry name" value="Torsin"/>
    <property type="match status" value="1"/>
</dbReference>
<feature type="domain" description="Torsin-1A C-terminal" evidence="9">
    <location>
        <begin position="304"/>
        <end position="361"/>
    </location>
</feature>
<dbReference type="InterPro" id="IPR010448">
    <property type="entry name" value="Torsin"/>
</dbReference>
<dbReference type="Pfam" id="PF21376">
    <property type="entry name" value="TOR1A_C"/>
    <property type="match status" value="1"/>
</dbReference>
<keyword evidence="3 8" id="KW-0732">Signal</keyword>
<dbReference type="PRINTS" id="PR00300">
    <property type="entry name" value="CLPPROTEASEA"/>
</dbReference>
<dbReference type="EMBL" id="JW866915">
    <property type="protein sequence ID" value="AFO99432.1"/>
    <property type="molecule type" value="mRNA"/>
</dbReference>
<dbReference type="PANTHER" id="PTHR10760">
    <property type="entry name" value="TORSIN"/>
    <property type="match status" value="1"/>
</dbReference>
<evidence type="ECO:0000256" key="4">
    <source>
        <dbReference type="ARBA" id="ARBA00022741"/>
    </source>
</evidence>
<dbReference type="PANTHER" id="PTHR10760:SF3">
    <property type="entry name" value="TORSIN-3A"/>
    <property type="match status" value="1"/>
</dbReference>
<dbReference type="STRING" id="7868.ENSCMIP00000039464"/>
<comment type="subcellular location">
    <subcellularLocation>
        <location evidence="1">Endoplasmic reticulum lumen</location>
    </subcellularLocation>
</comment>
<dbReference type="Gene3D" id="3.40.50.300">
    <property type="entry name" value="P-loop containing nucleotide triphosphate hydrolases"/>
    <property type="match status" value="1"/>
</dbReference>
<evidence type="ECO:0000256" key="1">
    <source>
        <dbReference type="ARBA" id="ARBA00004319"/>
    </source>
</evidence>
<evidence type="ECO:0000256" key="3">
    <source>
        <dbReference type="ARBA" id="ARBA00022729"/>
    </source>
</evidence>
<evidence type="ECO:0000256" key="7">
    <source>
        <dbReference type="ARBA" id="ARBA00023180"/>
    </source>
</evidence>
<dbReference type="SUPFAM" id="SSF52540">
    <property type="entry name" value="P-loop containing nucleoside triphosphate hydrolases"/>
    <property type="match status" value="1"/>
</dbReference>
<dbReference type="InterPro" id="IPR049337">
    <property type="entry name" value="TOR1A_C"/>
</dbReference>
<dbReference type="RefSeq" id="XP_007893722.1">
    <property type="nucleotide sequence ID" value="XM_007895531.2"/>
</dbReference>
<gene>
    <name evidence="11" type="primary">LOC103179967</name>
</gene>
<dbReference type="GO" id="GO:0005788">
    <property type="term" value="C:endoplasmic reticulum lumen"/>
    <property type="evidence" value="ECO:0007669"/>
    <property type="project" value="UniProtKB-SubCell"/>
</dbReference>
<evidence type="ECO:0000256" key="8">
    <source>
        <dbReference type="SAM" id="SignalP"/>
    </source>
</evidence>
<dbReference type="KEGG" id="cmk:103179967"/>
<reference evidence="10 12" key="3">
    <citation type="journal article" date="2014" name="Nature">
        <title>Elephant shark genome provides unique insights into gnathostome evolution.</title>
        <authorList>
            <consortium name="International Elephant Shark Genome Sequencing Consortium"/>
            <person name="Venkatesh B."/>
            <person name="Lee A.P."/>
            <person name="Ravi V."/>
            <person name="Maurya A.K."/>
            <person name="Lian M.M."/>
            <person name="Swann J.B."/>
            <person name="Ohta Y."/>
            <person name="Flajnik M.F."/>
            <person name="Sutoh Y."/>
            <person name="Kasahara M."/>
            <person name="Hoon S."/>
            <person name="Gangu V."/>
            <person name="Roy S.W."/>
            <person name="Irimia M."/>
            <person name="Korzh V."/>
            <person name="Kondrychyn I."/>
            <person name="Lim Z.W."/>
            <person name="Tay B.H."/>
            <person name="Tohari S."/>
            <person name="Kong K.W."/>
            <person name="Ho S."/>
            <person name="Lorente-Galdos B."/>
            <person name="Quilez J."/>
            <person name="Marques-Bonet T."/>
            <person name="Raney B.J."/>
            <person name="Ingham P.W."/>
            <person name="Tay A."/>
            <person name="Hillier L.W."/>
            <person name="Minx P."/>
            <person name="Boehm T."/>
            <person name="Wilson R.K."/>
            <person name="Brenner S."/>
            <person name="Warren W.C."/>
        </authorList>
    </citation>
    <scope>NUCLEOTIDE SEQUENCE</scope>
    <source>
        <tissue evidence="10">Liver</tissue>
    </source>
</reference>
<dbReference type="GO" id="GO:0005524">
    <property type="term" value="F:ATP binding"/>
    <property type="evidence" value="ECO:0007669"/>
    <property type="project" value="UniProtKB-KW"/>
</dbReference>
<reference evidence="11" key="4">
    <citation type="submission" date="2025-05" db="UniProtKB">
        <authorList>
            <consortium name="Ensembl"/>
        </authorList>
    </citation>
    <scope>IDENTIFICATION</scope>
</reference>
<evidence type="ECO:0000313" key="12">
    <source>
        <dbReference type="Proteomes" id="UP000314986"/>
    </source>
</evidence>
<name>V9KMN2_CALMI</name>
<dbReference type="OrthoDB" id="19623at2759"/>
<dbReference type="GeneTree" id="ENSGT00950000182888"/>
<evidence type="ECO:0000259" key="9">
    <source>
        <dbReference type="Pfam" id="PF21376"/>
    </source>
</evidence>
<evidence type="ECO:0000313" key="11">
    <source>
        <dbReference type="Ensembl" id="ENSCMIP00000039464.1"/>
    </source>
</evidence>
<dbReference type="AlphaFoldDB" id="V9KMN2"/>